<sequence length="262" mass="29861">MKKLFWLATLAAPILPLFVSCANTKEDEKSRDQINYKSKNITKISEQLEITDVEASINDINFKWSDFIDEFSKLSISSSNYLKDFETLINKNWALFISNLDYFVFKQIPNNKWFLHKENENAKYSDLYKHSIGLIKIENESVPHSHIKFPDKIGGARSFKSFSDVSNKFISAKTGNASVYASLGRVIIQIEKQGEKIHLLPNLLYFVNETGAYNGPINGKLWDIVIKVLNITSDGFTETLGVIIDKSTKEIGYPANVYIDKK</sequence>
<dbReference type="KEGG" id="mcas:AAW50_00935"/>
<accession>A0A0F6ZLR3</accession>
<name>A0A0F6ZLR3_9BACT</name>
<dbReference type="eggNOG" id="ENOG5030NIM">
    <property type="taxonomic scope" value="Bacteria"/>
</dbReference>
<dbReference type="EMBL" id="LR215010">
    <property type="protein sequence ID" value="VEU68941.1"/>
    <property type="molecule type" value="Genomic_DNA"/>
</dbReference>
<gene>
    <name evidence="1" type="ORF">NCTC10146_00404</name>
</gene>
<evidence type="ECO:0000313" key="2">
    <source>
        <dbReference type="Proteomes" id="UP000290495"/>
    </source>
</evidence>
<reference evidence="1 2" key="1">
    <citation type="submission" date="2019-01" db="EMBL/GenBank/DDBJ databases">
        <authorList>
            <consortium name="Pathogen Informatics"/>
        </authorList>
    </citation>
    <scope>NUCLEOTIDE SEQUENCE [LARGE SCALE GENOMIC DNA]</scope>
    <source>
        <strain evidence="1 2">NCTC10146</strain>
    </source>
</reference>
<organism evidence="1 2">
    <name type="scientific">Mycoplasmopsis canis</name>
    <dbReference type="NCBI Taxonomy" id="29555"/>
    <lineage>
        <taxon>Bacteria</taxon>
        <taxon>Bacillati</taxon>
        <taxon>Mycoplasmatota</taxon>
        <taxon>Mycoplasmoidales</taxon>
        <taxon>Metamycoplasmataceae</taxon>
        <taxon>Mycoplasmopsis</taxon>
    </lineage>
</organism>
<evidence type="ECO:0000313" key="1">
    <source>
        <dbReference type="EMBL" id="VEU68941.1"/>
    </source>
</evidence>
<protein>
    <submittedName>
        <fullName evidence="1">Uncharacterized protein</fullName>
    </submittedName>
</protein>
<dbReference type="STRING" id="29555.AAW50_00935"/>
<dbReference type="RefSeq" id="WP_004794892.1">
    <property type="nucleotide sequence ID" value="NZ_CP011368.1"/>
</dbReference>
<dbReference type="AlphaFoldDB" id="A0A0F6ZLR3"/>
<dbReference type="HOGENOM" id="CLU_1041391_0_0_14"/>
<dbReference type="Proteomes" id="UP000290495">
    <property type="component" value="Chromosome"/>
</dbReference>
<proteinExistence type="predicted"/>
<dbReference type="PROSITE" id="PS51257">
    <property type="entry name" value="PROKAR_LIPOPROTEIN"/>
    <property type="match status" value="1"/>
</dbReference>